<organism evidence="2 3">
    <name type="scientific">Neolentinus lepideus HHB14362 ss-1</name>
    <dbReference type="NCBI Taxonomy" id="1314782"/>
    <lineage>
        <taxon>Eukaryota</taxon>
        <taxon>Fungi</taxon>
        <taxon>Dikarya</taxon>
        <taxon>Basidiomycota</taxon>
        <taxon>Agaricomycotina</taxon>
        <taxon>Agaricomycetes</taxon>
        <taxon>Gloeophyllales</taxon>
        <taxon>Gloeophyllaceae</taxon>
        <taxon>Neolentinus</taxon>
    </lineage>
</organism>
<sequence length="423" mass="47765">MHGHLSHIFVFFLINRSTSHTMEKVEEDTWSFRDIISSFRVVFEAGRPRNLADDPITFTSSRGLGWRFGIGSSQSAIDVMRYKVELYIDTTSVCSDLGSLAIRVYLEAEDTEHVKSGRQELSTIPLPSSTCRLAEWDPTDNLLSLHLTFTVSFVMPLQRPRPIENSATLGNILQKSISTGALVDTKFYVFTQRTPSGALARPRPLFASAKLLQDKLDYFKRMFAPNVYRESTLLPLDGDFPFEPEPYVHNYDYDPDSDLEETYEETELPGDTKSVDGFEYIAAGSIPSDEDIYSPEIRLPGAFDPISTQPEYHTIYAGRLSRNPGPLQRKGRVVIIKDAAFDTWQALLFYLYTGDIAFRPLKSQQEIRPKTSFQEDGHGGEQAWPQPCSPKSMYRLADKVSGCVIIRFELVPAHLYATEARAG</sequence>
<name>A0A165NIQ3_9AGAM</name>
<reference evidence="2 3" key="1">
    <citation type="journal article" date="2016" name="Mol. Biol. Evol.">
        <title>Comparative Genomics of Early-Diverging Mushroom-Forming Fungi Provides Insights into the Origins of Lignocellulose Decay Capabilities.</title>
        <authorList>
            <person name="Nagy L.G."/>
            <person name="Riley R."/>
            <person name="Tritt A."/>
            <person name="Adam C."/>
            <person name="Daum C."/>
            <person name="Floudas D."/>
            <person name="Sun H."/>
            <person name="Yadav J.S."/>
            <person name="Pangilinan J."/>
            <person name="Larsson K.H."/>
            <person name="Matsuura K."/>
            <person name="Barry K."/>
            <person name="Labutti K."/>
            <person name="Kuo R."/>
            <person name="Ohm R.A."/>
            <person name="Bhattacharya S.S."/>
            <person name="Shirouzu T."/>
            <person name="Yoshinaga Y."/>
            <person name="Martin F.M."/>
            <person name="Grigoriev I.V."/>
            <person name="Hibbett D.S."/>
        </authorList>
    </citation>
    <scope>NUCLEOTIDE SEQUENCE [LARGE SCALE GENOMIC DNA]</scope>
    <source>
        <strain evidence="2 3">HHB14362 ss-1</strain>
    </source>
</reference>
<keyword evidence="1" id="KW-0732">Signal</keyword>
<dbReference type="OrthoDB" id="6359816at2759"/>
<proteinExistence type="predicted"/>
<protein>
    <recommendedName>
        <fullName evidence="4">BTB domain-containing protein</fullName>
    </recommendedName>
</protein>
<gene>
    <name evidence="2" type="ORF">NEOLEDRAFT_1123756</name>
</gene>
<dbReference type="InParanoid" id="A0A165NIQ3"/>
<dbReference type="EMBL" id="KV425635">
    <property type="protein sequence ID" value="KZT19699.1"/>
    <property type="molecule type" value="Genomic_DNA"/>
</dbReference>
<keyword evidence="3" id="KW-1185">Reference proteome</keyword>
<evidence type="ECO:0008006" key="4">
    <source>
        <dbReference type="Google" id="ProtNLM"/>
    </source>
</evidence>
<feature type="signal peptide" evidence="1">
    <location>
        <begin position="1"/>
        <end position="19"/>
    </location>
</feature>
<feature type="chain" id="PRO_5007863195" description="BTB domain-containing protein" evidence="1">
    <location>
        <begin position="20"/>
        <end position="423"/>
    </location>
</feature>
<dbReference type="Proteomes" id="UP000076761">
    <property type="component" value="Unassembled WGS sequence"/>
</dbReference>
<evidence type="ECO:0000256" key="1">
    <source>
        <dbReference type="SAM" id="SignalP"/>
    </source>
</evidence>
<evidence type="ECO:0000313" key="2">
    <source>
        <dbReference type="EMBL" id="KZT19699.1"/>
    </source>
</evidence>
<accession>A0A165NIQ3</accession>
<dbReference type="AlphaFoldDB" id="A0A165NIQ3"/>
<evidence type="ECO:0000313" key="3">
    <source>
        <dbReference type="Proteomes" id="UP000076761"/>
    </source>
</evidence>